<dbReference type="Proteomes" id="UP000466514">
    <property type="component" value="Chromosome"/>
</dbReference>
<reference evidence="1 2" key="1">
    <citation type="journal article" date="2019" name="Emerg. Microbes Infect.">
        <title>Comprehensive subspecies identification of 175 nontuberculous mycobacteria species based on 7547 genomic profiles.</title>
        <authorList>
            <person name="Matsumoto Y."/>
            <person name="Kinjo T."/>
            <person name="Motooka D."/>
            <person name="Nabeya D."/>
            <person name="Jung N."/>
            <person name="Uechi K."/>
            <person name="Horii T."/>
            <person name="Iida T."/>
            <person name="Fujita J."/>
            <person name="Nakamura S."/>
        </authorList>
    </citation>
    <scope>NUCLEOTIDE SEQUENCE [LARGE SCALE GENOMIC DNA]</scope>
    <source>
        <strain evidence="1 2">JCM 13323</strain>
    </source>
</reference>
<keyword evidence="2" id="KW-1185">Reference proteome</keyword>
<gene>
    <name evidence="1" type="ORF">MPSYJ_35570</name>
</gene>
<evidence type="ECO:0000313" key="1">
    <source>
        <dbReference type="EMBL" id="BBX70096.1"/>
    </source>
</evidence>
<dbReference type="KEGG" id="mpsc:MPSYJ_35570"/>
<name>A0A7I7MDJ0_9MYCO</name>
<protein>
    <submittedName>
        <fullName evidence="1">Uncharacterized protein</fullName>
    </submittedName>
</protein>
<accession>A0A7I7MDJ0</accession>
<dbReference type="AlphaFoldDB" id="A0A7I7MDJ0"/>
<evidence type="ECO:0000313" key="2">
    <source>
        <dbReference type="Proteomes" id="UP000466514"/>
    </source>
</evidence>
<dbReference type="RefSeq" id="WP_163723444.1">
    <property type="nucleotide sequence ID" value="NZ_AP022574.1"/>
</dbReference>
<organism evidence="1 2">
    <name type="scientific">Mycolicibacterium psychrotolerans</name>
    <dbReference type="NCBI Taxonomy" id="216929"/>
    <lineage>
        <taxon>Bacteria</taxon>
        <taxon>Bacillati</taxon>
        <taxon>Actinomycetota</taxon>
        <taxon>Actinomycetes</taxon>
        <taxon>Mycobacteriales</taxon>
        <taxon>Mycobacteriaceae</taxon>
        <taxon>Mycolicibacterium</taxon>
    </lineage>
</organism>
<proteinExistence type="predicted"/>
<sequence length="84" mass="8914">MSITNGHSADPPASFDDPALVARLVVLGALHDDHDALDDLADRRPDLDIDQLILVAEVAAAVVAAMTTPDTAAAILHLKRNPRR</sequence>
<dbReference type="EMBL" id="AP022574">
    <property type="protein sequence ID" value="BBX70096.1"/>
    <property type="molecule type" value="Genomic_DNA"/>
</dbReference>